<name>A0ABD3UM02_9LAMI</name>
<evidence type="ECO:0000313" key="3">
    <source>
        <dbReference type="EMBL" id="KAL3850430.1"/>
    </source>
</evidence>
<proteinExistence type="predicted"/>
<evidence type="ECO:0000256" key="1">
    <source>
        <dbReference type="SAM" id="MobiDB-lite"/>
    </source>
</evidence>
<dbReference type="AlphaFoldDB" id="A0ABD3UM02"/>
<dbReference type="PANTHER" id="PTHR14241">
    <property type="entry name" value="INTERFERON-INDUCED PROTEIN 44"/>
    <property type="match status" value="1"/>
</dbReference>
<dbReference type="InterPro" id="IPR027417">
    <property type="entry name" value="P-loop_NTPase"/>
</dbReference>
<evidence type="ECO:0000313" key="4">
    <source>
        <dbReference type="Proteomes" id="UP001634393"/>
    </source>
</evidence>
<accession>A0ABD3UM02</accession>
<dbReference type="SUPFAM" id="SSF52540">
    <property type="entry name" value="P-loop containing nucleoside triphosphate hydrolases"/>
    <property type="match status" value="1"/>
</dbReference>
<keyword evidence="2" id="KW-1133">Transmembrane helix</keyword>
<evidence type="ECO:0008006" key="5">
    <source>
        <dbReference type="Google" id="ProtNLM"/>
    </source>
</evidence>
<protein>
    <recommendedName>
        <fullName evidence="5">G domain-containing protein</fullName>
    </recommendedName>
</protein>
<keyword evidence="2" id="KW-0472">Membrane</keyword>
<dbReference type="PANTHER" id="PTHR14241:SF32">
    <property type="entry name" value="VWFA DOMAIN-CONTAINING PROTEIN-RELATED"/>
    <property type="match status" value="1"/>
</dbReference>
<sequence>MGGESLFASISTTEQVPSHGKDSPVQFCFSSDDDECLSTKLENDLVINGFNFEEFPGLDPRISSIFEAKERQKCKVYAQVLKSYDDLRSRIEMLKEAKNKLLSYTPGSWIERTDYITRHEYDVPRTTSLLLVGPKGSGKSSLVNKISRVLEDGKFTSEPAQVSYNQSIGDGTYFVHQYMVPKYSDSFCLYDTRSLSTDLRENLKMLKPWMRKGIRDGELVKRKSDSLNLKERLKCKARRSRLSCQDRPAMPINFVIFVVNGLSVLESIADDNNMKNRNSQLMSTIFNQPLLSFKDDKPVVVVTHGDLLTLSDRVKIRVYLGELLGVSPTRQIFDIPESNDSATTLTIVEMLTYCLEHADRNLPAKVKEKTINSILPFLLIVILVAMMFAFRKSQISQPRPLATTSSTSTSSSGIHVDWHKIRHLW</sequence>
<feature type="region of interest" description="Disordered" evidence="1">
    <location>
        <begin position="1"/>
        <end position="22"/>
    </location>
</feature>
<keyword evidence="2" id="KW-0812">Transmembrane</keyword>
<comment type="caution">
    <text evidence="3">The sequence shown here is derived from an EMBL/GenBank/DDBJ whole genome shotgun (WGS) entry which is preliminary data.</text>
</comment>
<dbReference type="Proteomes" id="UP001634393">
    <property type="component" value="Unassembled WGS sequence"/>
</dbReference>
<feature type="transmembrane region" description="Helical" evidence="2">
    <location>
        <begin position="370"/>
        <end position="390"/>
    </location>
</feature>
<reference evidence="3 4" key="1">
    <citation type="submission" date="2024-12" db="EMBL/GenBank/DDBJ databases">
        <title>The unique morphological basis and parallel evolutionary history of personate flowers in Penstemon.</title>
        <authorList>
            <person name="Depatie T.H."/>
            <person name="Wessinger C.A."/>
        </authorList>
    </citation>
    <scope>NUCLEOTIDE SEQUENCE [LARGE SCALE GENOMIC DNA]</scope>
    <source>
        <strain evidence="3">WTNN_2</strain>
        <tissue evidence="3">Leaf</tissue>
    </source>
</reference>
<keyword evidence="4" id="KW-1185">Reference proteome</keyword>
<evidence type="ECO:0000256" key="2">
    <source>
        <dbReference type="SAM" id="Phobius"/>
    </source>
</evidence>
<gene>
    <name evidence="3" type="ORF">ACJIZ3_012312</name>
</gene>
<dbReference type="EMBL" id="JBJXBP010000001">
    <property type="protein sequence ID" value="KAL3850430.1"/>
    <property type="molecule type" value="Genomic_DNA"/>
</dbReference>
<organism evidence="3 4">
    <name type="scientific">Penstemon smallii</name>
    <dbReference type="NCBI Taxonomy" id="265156"/>
    <lineage>
        <taxon>Eukaryota</taxon>
        <taxon>Viridiplantae</taxon>
        <taxon>Streptophyta</taxon>
        <taxon>Embryophyta</taxon>
        <taxon>Tracheophyta</taxon>
        <taxon>Spermatophyta</taxon>
        <taxon>Magnoliopsida</taxon>
        <taxon>eudicotyledons</taxon>
        <taxon>Gunneridae</taxon>
        <taxon>Pentapetalae</taxon>
        <taxon>asterids</taxon>
        <taxon>lamiids</taxon>
        <taxon>Lamiales</taxon>
        <taxon>Plantaginaceae</taxon>
        <taxon>Cheloneae</taxon>
        <taxon>Penstemon</taxon>
    </lineage>
</organism>